<dbReference type="EMBL" id="PUHP01001038">
    <property type="protein sequence ID" value="TQN66969.1"/>
    <property type="molecule type" value="Genomic_DNA"/>
</dbReference>
<organism evidence="2 3">
    <name type="scientific">Colletotrichum shisoi</name>
    <dbReference type="NCBI Taxonomy" id="2078593"/>
    <lineage>
        <taxon>Eukaryota</taxon>
        <taxon>Fungi</taxon>
        <taxon>Dikarya</taxon>
        <taxon>Ascomycota</taxon>
        <taxon>Pezizomycotina</taxon>
        <taxon>Sordariomycetes</taxon>
        <taxon>Hypocreomycetidae</taxon>
        <taxon>Glomerellales</taxon>
        <taxon>Glomerellaceae</taxon>
        <taxon>Colletotrichum</taxon>
        <taxon>Colletotrichum destructivum species complex</taxon>
    </lineage>
</organism>
<feature type="compositionally biased region" description="Acidic residues" evidence="1">
    <location>
        <begin position="360"/>
        <end position="371"/>
    </location>
</feature>
<sequence length="532" mass="57785">MRCILPDSDGAPAGYSHFTLNGRPFKVSDAVCARLAEAATGEHRRVTRDIFMALCQLFREEKSGQNFAEPPGADKKGYGQGWEDAHAMVYGLAIQVLDGPLYNNNIPQPEPSAELVDSDAKPFFTAMRTISRSVPKSLAEMGHPGNSDRGRQQKLSEGSSGNPGPSSLDRQSNAEKTEPRNTDKMGSARMSKDNIEEEERGWLEEALSNRFSPGSNDEVEEDSMSLASQASSTPINTPSSVSISDSVLRALATPPPSASSSSSKSMPPTPNCSKPSRSRPGRPDGSLKRSEIIRGLDTTALLTHFERQSRLAERRIAGELARTSILRQAILQDRFFGRVPLFVGTPDAARDRVEGRSGAADDDDDDNEDENAGVTNEINNPFLGEAQQDRAVREVKTLFRQWRKAAVDATMDAGVLDEGIRTTEGEGEEDDNSTRPVDDSMLPYLGSEVPVVSRGENATVPSPGSESVYSSDGIWPTGSPQRFTASPERFDEASPPTSPYMQRQYRLMIDHFASRNAYSSSSSPSPGSDHGH</sequence>
<feature type="compositionally biased region" description="Low complexity" evidence="1">
    <location>
        <begin position="156"/>
        <end position="167"/>
    </location>
</feature>
<feature type="region of interest" description="Disordered" evidence="1">
    <location>
        <begin position="134"/>
        <end position="292"/>
    </location>
</feature>
<comment type="caution">
    <text evidence="2">The sequence shown here is derived from an EMBL/GenBank/DDBJ whole genome shotgun (WGS) entry which is preliminary data.</text>
</comment>
<keyword evidence="3" id="KW-1185">Reference proteome</keyword>
<evidence type="ECO:0000313" key="3">
    <source>
        <dbReference type="Proteomes" id="UP000326340"/>
    </source>
</evidence>
<feature type="region of interest" description="Disordered" evidence="1">
    <location>
        <begin position="350"/>
        <end position="377"/>
    </location>
</feature>
<proteinExistence type="predicted"/>
<dbReference type="Proteomes" id="UP000326340">
    <property type="component" value="Unassembled WGS sequence"/>
</dbReference>
<feature type="compositionally biased region" description="Basic and acidic residues" evidence="1">
    <location>
        <begin position="172"/>
        <end position="183"/>
    </location>
</feature>
<feature type="compositionally biased region" description="Polar residues" evidence="1">
    <location>
        <begin position="225"/>
        <end position="245"/>
    </location>
</feature>
<feature type="region of interest" description="Disordered" evidence="1">
    <location>
        <begin position="416"/>
        <end position="502"/>
    </location>
</feature>
<evidence type="ECO:0000256" key="1">
    <source>
        <dbReference type="SAM" id="MobiDB-lite"/>
    </source>
</evidence>
<protein>
    <submittedName>
        <fullName evidence="2">Uncharacterized protein</fullName>
    </submittedName>
</protein>
<evidence type="ECO:0000313" key="2">
    <source>
        <dbReference type="EMBL" id="TQN66969.1"/>
    </source>
</evidence>
<accession>A0A5Q4BK74</accession>
<name>A0A5Q4BK74_9PEZI</name>
<dbReference type="AlphaFoldDB" id="A0A5Q4BK74"/>
<dbReference type="OrthoDB" id="4851861at2759"/>
<feature type="compositionally biased region" description="Polar residues" evidence="1">
    <location>
        <begin position="459"/>
        <end position="470"/>
    </location>
</feature>
<feature type="compositionally biased region" description="Basic and acidic residues" evidence="1">
    <location>
        <begin position="281"/>
        <end position="292"/>
    </location>
</feature>
<reference evidence="2 3" key="1">
    <citation type="journal article" date="2019" name="Sci. Rep.">
        <title>Colletotrichum shisoi sp. nov., an anthracnose pathogen of Perilla frutescens in Japan: molecular phylogenetic, morphological and genomic evidence.</title>
        <authorList>
            <person name="Gan P."/>
            <person name="Tsushima A."/>
            <person name="Hiroyama R."/>
            <person name="Narusaka M."/>
            <person name="Takano Y."/>
            <person name="Narusaka Y."/>
            <person name="Kawaradani M."/>
            <person name="Damm U."/>
            <person name="Shirasu K."/>
        </authorList>
    </citation>
    <scope>NUCLEOTIDE SEQUENCE [LARGE SCALE GENOMIC DNA]</scope>
    <source>
        <strain evidence="2 3">PG-2018a</strain>
    </source>
</reference>
<gene>
    <name evidence="2" type="ORF">CSHISOI_08515</name>
</gene>